<protein>
    <submittedName>
        <fullName evidence="2">Uncharacterized protein</fullName>
    </submittedName>
</protein>
<name>A0A494XYH9_9BURK</name>
<feature type="compositionally biased region" description="Basic and acidic residues" evidence="1">
    <location>
        <begin position="85"/>
        <end position="97"/>
    </location>
</feature>
<proteinExistence type="predicted"/>
<evidence type="ECO:0000313" key="2">
    <source>
        <dbReference type="EMBL" id="RKP55655.1"/>
    </source>
</evidence>
<dbReference type="AlphaFoldDB" id="A0A494XYH9"/>
<gene>
    <name evidence="2" type="ORF">D7S86_10500</name>
</gene>
<evidence type="ECO:0000256" key="1">
    <source>
        <dbReference type="SAM" id="MobiDB-lite"/>
    </source>
</evidence>
<sequence>MRGASQDASRFDNGTANDKEASGASRMPLCLFHGPAVADPGRRCLVANLVVMLVMADRVMMMVNRMMDFIGHRAQRGKCSQTGHQGEREQHTAERHGKTPSKHVGILRGATEVAHFNEHASECESITGQ</sequence>
<keyword evidence="3" id="KW-1185">Reference proteome</keyword>
<feature type="compositionally biased region" description="Polar residues" evidence="1">
    <location>
        <begin position="1"/>
        <end position="16"/>
    </location>
</feature>
<organism evidence="2 3">
    <name type="scientific">Pararobbsia silviterrae</name>
    <dbReference type="NCBI Taxonomy" id="1792498"/>
    <lineage>
        <taxon>Bacteria</taxon>
        <taxon>Pseudomonadati</taxon>
        <taxon>Pseudomonadota</taxon>
        <taxon>Betaproteobacteria</taxon>
        <taxon>Burkholderiales</taxon>
        <taxon>Burkholderiaceae</taxon>
        <taxon>Pararobbsia</taxon>
    </lineage>
</organism>
<feature type="region of interest" description="Disordered" evidence="1">
    <location>
        <begin position="77"/>
        <end position="101"/>
    </location>
</feature>
<reference evidence="2 3" key="1">
    <citation type="submission" date="2018-10" db="EMBL/GenBank/DDBJ databases">
        <title>Robbsia sp. DHC34, isolated from soil.</title>
        <authorList>
            <person name="Gao Z.-H."/>
            <person name="Qiu L.-H."/>
        </authorList>
    </citation>
    <scope>NUCLEOTIDE SEQUENCE [LARGE SCALE GENOMIC DNA]</scope>
    <source>
        <strain evidence="2 3">DHC34</strain>
    </source>
</reference>
<accession>A0A494XYH9</accession>
<evidence type="ECO:0000313" key="3">
    <source>
        <dbReference type="Proteomes" id="UP000270342"/>
    </source>
</evidence>
<dbReference type="Proteomes" id="UP000270342">
    <property type="component" value="Unassembled WGS sequence"/>
</dbReference>
<feature type="region of interest" description="Disordered" evidence="1">
    <location>
        <begin position="1"/>
        <end position="22"/>
    </location>
</feature>
<comment type="caution">
    <text evidence="2">The sequence shown here is derived from an EMBL/GenBank/DDBJ whole genome shotgun (WGS) entry which is preliminary data.</text>
</comment>
<dbReference type="EMBL" id="RBZU01000004">
    <property type="protein sequence ID" value="RKP55655.1"/>
    <property type="molecule type" value="Genomic_DNA"/>
</dbReference>